<evidence type="ECO:0000313" key="2">
    <source>
        <dbReference type="Proteomes" id="UP000005239"/>
    </source>
</evidence>
<keyword evidence="2" id="KW-1185">Reference proteome</keyword>
<organism evidence="1 2">
    <name type="scientific">Pristionchus pacificus</name>
    <name type="common">Parasitic nematode worm</name>
    <dbReference type="NCBI Taxonomy" id="54126"/>
    <lineage>
        <taxon>Eukaryota</taxon>
        <taxon>Metazoa</taxon>
        <taxon>Ecdysozoa</taxon>
        <taxon>Nematoda</taxon>
        <taxon>Chromadorea</taxon>
        <taxon>Rhabditida</taxon>
        <taxon>Rhabditina</taxon>
        <taxon>Diplogasteromorpha</taxon>
        <taxon>Diplogasteroidea</taxon>
        <taxon>Neodiplogasteridae</taxon>
        <taxon>Pristionchus</taxon>
    </lineage>
</organism>
<proteinExistence type="predicted"/>
<accession>A0A8R1U9B7</accession>
<name>A0A2A6B6D2_PRIPA</name>
<sequence length="109" mass="12500">MIISKCTSLHFKMRIAALLLIVFGSTECNYNIAWHNDLKKDIIIQVTRNSTTTTRTLFAYSSQTYANDFDFMETSRVEYQNLHVATYPRLIPDGGPWTNVEVGLKKPSH</sequence>
<dbReference type="EnsemblMetazoa" id="PPA09837.1">
    <property type="protein sequence ID" value="PPA09837.1"/>
    <property type="gene ID" value="WBGene00099391"/>
</dbReference>
<dbReference type="Proteomes" id="UP000005239">
    <property type="component" value="Unassembled WGS sequence"/>
</dbReference>
<dbReference type="AlphaFoldDB" id="A0A2A6B6D2"/>
<evidence type="ECO:0000313" key="1">
    <source>
        <dbReference type="EnsemblMetazoa" id="PPA09837.1"/>
    </source>
</evidence>
<accession>A0A2A6B6D2</accession>
<reference evidence="1" key="2">
    <citation type="submission" date="2022-06" db="UniProtKB">
        <authorList>
            <consortium name="EnsemblMetazoa"/>
        </authorList>
    </citation>
    <scope>IDENTIFICATION</scope>
    <source>
        <strain evidence="1">PS312</strain>
    </source>
</reference>
<protein>
    <submittedName>
        <fullName evidence="1">Uncharacterized protein</fullName>
    </submittedName>
</protein>
<gene>
    <name evidence="1" type="primary">WBGene00099391</name>
</gene>
<reference evidence="2" key="1">
    <citation type="journal article" date="2008" name="Nat. Genet.">
        <title>The Pristionchus pacificus genome provides a unique perspective on nematode lifestyle and parasitism.</title>
        <authorList>
            <person name="Dieterich C."/>
            <person name="Clifton S.W."/>
            <person name="Schuster L.N."/>
            <person name="Chinwalla A."/>
            <person name="Delehaunty K."/>
            <person name="Dinkelacker I."/>
            <person name="Fulton L."/>
            <person name="Fulton R."/>
            <person name="Godfrey J."/>
            <person name="Minx P."/>
            <person name="Mitreva M."/>
            <person name="Roeseler W."/>
            <person name="Tian H."/>
            <person name="Witte H."/>
            <person name="Yang S.P."/>
            <person name="Wilson R.K."/>
            <person name="Sommer R.J."/>
        </authorList>
    </citation>
    <scope>NUCLEOTIDE SEQUENCE [LARGE SCALE GENOMIC DNA]</scope>
    <source>
        <strain evidence="2">PS312</strain>
    </source>
</reference>